<sequence>MSYPRAVVRAVKNKDFVVACTAAVALLLRLIVVTSTGFITLTLVAIPRTIVPVTVETSFGMNGTDLANAGALAFFTMAGLQEDNIPFPDGVSARYAYQRFSADVPQGSTVKPTVDGFSAGLDCEVAQLALDGVQYNQGLTLFNTTFSTAECNITMPVSSERFNVAVGNGGNDTFYFARLGNGSCGNTSRLEDQRIVVVFGTEKLDSLSLPTDASGVNATLHGSIPQSMQLLCKPIYTISRVDVTKKDAILLSIDPSPEQPNGTLSTMQAWDLAEAFSASYDSELARLYANTTPWFYKPQDVNVDAAMYLALELQLRRTGSPPALTSLLEPVNLEGLANDYFQQYAVLLASKALLQTSTQPISATATASTTSERLVVNPLVTKLVTILLGISVVLVVTAGLQVPKKGFLPRNPGTIIDKAALIANSRNLLQTLRGTGGADMATVRSRLAGPEYYTGVEAYERSASKGSGYFKILGGHGPQDVKPDYVEETDKFPHPAWLHPLQRVAAFLLVIGLIVGLDLSLQAAKDNGGLGDVGDDTYYHILWTVVPAIVFSLLTMYFVAAAFTVRTLAPYAALRRGAGFEESISLDLADKATPMVLYQAARFRNLAVGGASLAALLTPFFIIFSASLFKAVTIPVTASCQLLTRDFFSQTIGIPDPTFCTDCQNGTLLASLILDGNISYPSFTYEDMVFPSLTLENVPDDVDVPPELMVMATIRIARASMACQTFSQSEITANLTASTDEDLVNPLRVTLLGESGGEDGSSDGSTITLSTSPKPDNTGNMPALDPNAFFGAGAYRPISLGNGTARVSHWVWVWGQLQNAGTNQATVKSISALACNETMEQVNVATSFKFMGPGITIDPDSPPVPDESTAFSAPIAIDGTLNYSSLIALSTPHLLDPFFNLLTTSRFATPLTDLGTTTPATLESVTEAITTQHKLIRAQVVSARNRRPTSKTPLPATTAEGNATTLAFPAALTITDLASGAQRRVIQDTTSTRILQALLAAVLVAGAASWLAHAKPNTILPRSPTSIASVAALVADGNLFGLLGRGAEWLDTGELHGFFKDGLHVTMGFQLGWEKVRRRRRDGGGGGAGDSSAGSGWGMMAVEKDQVFAVSAIRTGGWGGGENVGLGMQARVGLGQRGHVRDWGWRT</sequence>
<keyword evidence="4" id="KW-1185">Reference proteome</keyword>
<feature type="compositionally biased region" description="Polar residues" evidence="1">
    <location>
        <begin position="766"/>
        <end position="780"/>
    </location>
</feature>
<dbReference type="InterPro" id="IPR021840">
    <property type="entry name" value="DUF3433"/>
</dbReference>
<evidence type="ECO:0000256" key="2">
    <source>
        <dbReference type="SAM" id="Phobius"/>
    </source>
</evidence>
<dbReference type="Pfam" id="PF11915">
    <property type="entry name" value="DUF3433"/>
    <property type="match status" value="1"/>
</dbReference>
<feature type="transmembrane region" description="Helical" evidence="2">
    <location>
        <begin position="16"/>
        <end position="46"/>
    </location>
</feature>
<organism evidence="3 4">
    <name type="scientific">Podospora appendiculata</name>
    <dbReference type="NCBI Taxonomy" id="314037"/>
    <lineage>
        <taxon>Eukaryota</taxon>
        <taxon>Fungi</taxon>
        <taxon>Dikarya</taxon>
        <taxon>Ascomycota</taxon>
        <taxon>Pezizomycotina</taxon>
        <taxon>Sordariomycetes</taxon>
        <taxon>Sordariomycetidae</taxon>
        <taxon>Sordariales</taxon>
        <taxon>Podosporaceae</taxon>
        <taxon>Podospora</taxon>
    </lineage>
</organism>
<feature type="region of interest" description="Disordered" evidence="1">
    <location>
        <begin position="753"/>
        <end position="781"/>
    </location>
</feature>
<evidence type="ECO:0000313" key="3">
    <source>
        <dbReference type="EMBL" id="KAK3687983.1"/>
    </source>
</evidence>
<reference evidence="3" key="2">
    <citation type="submission" date="2023-06" db="EMBL/GenBank/DDBJ databases">
        <authorList>
            <consortium name="Lawrence Berkeley National Laboratory"/>
            <person name="Haridas S."/>
            <person name="Hensen N."/>
            <person name="Bonometti L."/>
            <person name="Westerberg I."/>
            <person name="Brannstrom I.O."/>
            <person name="Guillou S."/>
            <person name="Cros-Aarteil S."/>
            <person name="Calhoun S."/>
            <person name="Kuo A."/>
            <person name="Mondo S."/>
            <person name="Pangilinan J."/>
            <person name="Riley R."/>
            <person name="Labutti K."/>
            <person name="Andreopoulos B."/>
            <person name="Lipzen A."/>
            <person name="Chen C."/>
            <person name="Yanf M."/>
            <person name="Daum C."/>
            <person name="Ng V."/>
            <person name="Clum A."/>
            <person name="Steindorff A."/>
            <person name="Ohm R."/>
            <person name="Martin F."/>
            <person name="Silar P."/>
            <person name="Natvig D."/>
            <person name="Lalanne C."/>
            <person name="Gautier V."/>
            <person name="Ament-Velasquez S.L."/>
            <person name="Kruys A."/>
            <person name="Hutchinson M.I."/>
            <person name="Powell A.J."/>
            <person name="Barry K."/>
            <person name="Miller A.N."/>
            <person name="Grigoriev I.V."/>
            <person name="Debuchy R."/>
            <person name="Gladieux P."/>
            <person name="Thoren M.H."/>
            <person name="Johannesson H."/>
        </authorList>
    </citation>
    <scope>NUCLEOTIDE SEQUENCE</scope>
    <source>
        <strain evidence="3">CBS 314.62</strain>
    </source>
</reference>
<dbReference type="AlphaFoldDB" id="A0AAE0X8S8"/>
<keyword evidence="2" id="KW-1133">Transmembrane helix</keyword>
<accession>A0AAE0X8S8</accession>
<proteinExistence type="predicted"/>
<keyword evidence="2" id="KW-0812">Transmembrane</keyword>
<name>A0AAE0X8S8_9PEZI</name>
<dbReference type="EMBL" id="JAULSO010000002">
    <property type="protein sequence ID" value="KAK3687983.1"/>
    <property type="molecule type" value="Genomic_DNA"/>
</dbReference>
<feature type="transmembrane region" description="Helical" evidence="2">
    <location>
        <begin position="541"/>
        <end position="565"/>
    </location>
</feature>
<feature type="transmembrane region" description="Helical" evidence="2">
    <location>
        <begin position="606"/>
        <end position="629"/>
    </location>
</feature>
<feature type="transmembrane region" description="Helical" evidence="2">
    <location>
        <begin position="379"/>
        <end position="400"/>
    </location>
</feature>
<reference evidence="3" key="1">
    <citation type="journal article" date="2023" name="Mol. Phylogenet. Evol.">
        <title>Genome-scale phylogeny and comparative genomics of the fungal order Sordariales.</title>
        <authorList>
            <person name="Hensen N."/>
            <person name="Bonometti L."/>
            <person name="Westerberg I."/>
            <person name="Brannstrom I.O."/>
            <person name="Guillou S."/>
            <person name="Cros-Aarteil S."/>
            <person name="Calhoun S."/>
            <person name="Haridas S."/>
            <person name="Kuo A."/>
            <person name="Mondo S."/>
            <person name="Pangilinan J."/>
            <person name="Riley R."/>
            <person name="LaButti K."/>
            <person name="Andreopoulos B."/>
            <person name="Lipzen A."/>
            <person name="Chen C."/>
            <person name="Yan M."/>
            <person name="Daum C."/>
            <person name="Ng V."/>
            <person name="Clum A."/>
            <person name="Steindorff A."/>
            <person name="Ohm R.A."/>
            <person name="Martin F."/>
            <person name="Silar P."/>
            <person name="Natvig D.O."/>
            <person name="Lalanne C."/>
            <person name="Gautier V."/>
            <person name="Ament-Velasquez S.L."/>
            <person name="Kruys A."/>
            <person name="Hutchinson M.I."/>
            <person name="Powell A.J."/>
            <person name="Barry K."/>
            <person name="Miller A.N."/>
            <person name="Grigoriev I.V."/>
            <person name="Debuchy R."/>
            <person name="Gladieux P."/>
            <person name="Hiltunen Thoren M."/>
            <person name="Johannesson H."/>
        </authorList>
    </citation>
    <scope>NUCLEOTIDE SEQUENCE</scope>
    <source>
        <strain evidence="3">CBS 314.62</strain>
    </source>
</reference>
<evidence type="ECO:0000256" key="1">
    <source>
        <dbReference type="SAM" id="MobiDB-lite"/>
    </source>
</evidence>
<evidence type="ECO:0000313" key="4">
    <source>
        <dbReference type="Proteomes" id="UP001270362"/>
    </source>
</evidence>
<comment type="caution">
    <text evidence="3">The sequence shown here is derived from an EMBL/GenBank/DDBJ whole genome shotgun (WGS) entry which is preliminary data.</text>
</comment>
<keyword evidence="2" id="KW-0472">Membrane</keyword>
<dbReference type="Proteomes" id="UP001270362">
    <property type="component" value="Unassembled WGS sequence"/>
</dbReference>
<protein>
    <submittedName>
        <fullName evidence="3">Uncharacterized protein</fullName>
    </submittedName>
</protein>
<feature type="transmembrane region" description="Helical" evidence="2">
    <location>
        <begin position="504"/>
        <end position="521"/>
    </location>
</feature>
<dbReference type="PANTHER" id="PTHR37544">
    <property type="entry name" value="SPRAY-RELATED"/>
    <property type="match status" value="1"/>
</dbReference>
<gene>
    <name evidence="3" type="ORF">B0T22DRAFT_458409</name>
</gene>